<feature type="region of interest" description="Disordered" evidence="1">
    <location>
        <begin position="1"/>
        <end position="23"/>
    </location>
</feature>
<accession>A0A6A5HB97</accession>
<dbReference type="KEGG" id="crq:GCK72_004073"/>
<proteinExistence type="predicted"/>
<feature type="region of interest" description="Disordered" evidence="1">
    <location>
        <begin position="35"/>
        <end position="125"/>
    </location>
</feature>
<dbReference type="EMBL" id="WUAV01000002">
    <property type="protein sequence ID" value="KAF1764126.1"/>
    <property type="molecule type" value="Genomic_DNA"/>
</dbReference>
<feature type="compositionally biased region" description="Acidic residues" evidence="1">
    <location>
        <begin position="51"/>
        <end position="74"/>
    </location>
</feature>
<dbReference type="GeneID" id="78773794"/>
<dbReference type="Proteomes" id="UP000483820">
    <property type="component" value="Chromosome II"/>
</dbReference>
<evidence type="ECO:0000313" key="2">
    <source>
        <dbReference type="EMBL" id="KAF1764126.1"/>
    </source>
</evidence>
<organism evidence="2 3">
    <name type="scientific">Caenorhabditis remanei</name>
    <name type="common">Caenorhabditis vulgaris</name>
    <dbReference type="NCBI Taxonomy" id="31234"/>
    <lineage>
        <taxon>Eukaryota</taxon>
        <taxon>Metazoa</taxon>
        <taxon>Ecdysozoa</taxon>
        <taxon>Nematoda</taxon>
        <taxon>Chromadorea</taxon>
        <taxon>Rhabditida</taxon>
        <taxon>Rhabditina</taxon>
        <taxon>Rhabditomorpha</taxon>
        <taxon>Rhabditoidea</taxon>
        <taxon>Rhabditidae</taxon>
        <taxon>Peloderinae</taxon>
        <taxon>Caenorhabditis</taxon>
    </lineage>
</organism>
<reference evidence="2 3" key="1">
    <citation type="submission" date="2019-12" db="EMBL/GenBank/DDBJ databases">
        <title>Chromosome-level assembly of the Caenorhabditis remanei genome.</title>
        <authorList>
            <person name="Teterina A.A."/>
            <person name="Willis J.H."/>
            <person name="Phillips P.C."/>
        </authorList>
    </citation>
    <scope>NUCLEOTIDE SEQUENCE [LARGE SCALE GENOMIC DNA]</scope>
    <source>
        <strain evidence="2 3">PX506</strain>
        <tissue evidence="2">Whole organism</tissue>
    </source>
</reference>
<comment type="caution">
    <text evidence="2">The sequence shown here is derived from an EMBL/GenBank/DDBJ whole genome shotgun (WGS) entry which is preliminary data.</text>
</comment>
<protein>
    <submittedName>
        <fullName evidence="2">Uncharacterized protein</fullName>
    </submittedName>
</protein>
<evidence type="ECO:0000256" key="1">
    <source>
        <dbReference type="SAM" id="MobiDB-lite"/>
    </source>
</evidence>
<name>A0A6A5HB97_CAERE</name>
<sequence>MRQGTGNTSRHGKCAKARETRKLTRRRRRLLGWHNLWGNYGSGRNWNSDFGDSEDSDDSENSEGVTDSDSDDSEDSRLADVDLMGYGDSGDSEDSDSGTVGFGDSADSEDSDSASSTAPPPPVVP</sequence>
<dbReference type="AlphaFoldDB" id="A0A6A5HB97"/>
<gene>
    <name evidence="2" type="ORF">GCK72_004073</name>
</gene>
<dbReference type="CTD" id="78773794"/>
<dbReference type="RefSeq" id="XP_053588640.1">
    <property type="nucleotide sequence ID" value="XM_053724446.1"/>
</dbReference>
<evidence type="ECO:0000313" key="3">
    <source>
        <dbReference type="Proteomes" id="UP000483820"/>
    </source>
</evidence>